<dbReference type="RefSeq" id="WP_243838966.1">
    <property type="nucleotide sequence ID" value="NZ_SOCA01000011.1"/>
</dbReference>
<name>A0A4R7RMU2_9BACT</name>
<proteinExistence type="predicted"/>
<dbReference type="PANTHER" id="PTHR43489:SF3">
    <property type="entry name" value="XYLOSE ISOMERASE DOMAIN PROTEIN TIM BARREL"/>
    <property type="match status" value="1"/>
</dbReference>
<dbReference type="InterPro" id="IPR013022">
    <property type="entry name" value="Xyl_isomerase-like_TIM-brl"/>
</dbReference>
<gene>
    <name evidence="4" type="ORF">EI77_04192</name>
</gene>
<dbReference type="Pfam" id="PF01261">
    <property type="entry name" value="AP_endonuc_2"/>
    <property type="match status" value="1"/>
</dbReference>
<dbReference type="SUPFAM" id="SSF51658">
    <property type="entry name" value="Xylose isomerase-like"/>
    <property type="match status" value="1"/>
</dbReference>
<organism evidence="4 5">
    <name type="scientific">Prosthecobacter fusiformis</name>
    <dbReference type="NCBI Taxonomy" id="48464"/>
    <lineage>
        <taxon>Bacteria</taxon>
        <taxon>Pseudomonadati</taxon>
        <taxon>Verrucomicrobiota</taxon>
        <taxon>Verrucomicrobiia</taxon>
        <taxon>Verrucomicrobiales</taxon>
        <taxon>Verrucomicrobiaceae</taxon>
        <taxon>Prosthecobacter</taxon>
    </lineage>
</organism>
<evidence type="ECO:0000256" key="2">
    <source>
        <dbReference type="SAM" id="SignalP"/>
    </source>
</evidence>
<dbReference type="PROSITE" id="PS51318">
    <property type="entry name" value="TAT"/>
    <property type="match status" value="1"/>
</dbReference>
<keyword evidence="2" id="KW-0732">Signal</keyword>
<reference evidence="4 5" key="1">
    <citation type="submission" date="2019-03" db="EMBL/GenBank/DDBJ databases">
        <title>Genomic Encyclopedia of Archaeal and Bacterial Type Strains, Phase II (KMG-II): from individual species to whole genera.</title>
        <authorList>
            <person name="Goeker M."/>
        </authorList>
    </citation>
    <scope>NUCLEOTIDE SEQUENCE [LARGE SCALE GENOMIC DNA]</scope>
    <source>
        <strain evidence="4 5">ATCC 25309</strain>
    </source>
</reference>
<evidence type="ECO:0000313" key="5">
    <source>
        <dbReference type="Proteomes" id="UP000295662"/>
    </source>
</evidence>
<dbReference type="AlphaFoldDB" id="A0A4R7RMU2"/>
<keyword evidence="1 4" id="KW-0413">Isomerase</keyword>
<feature type="signal peptide" evidence="2">
    <location>
        <begin position="1"/>
        <end position="33"/>
    </location>
</feature>
<evidence type="ECO:0000259" key="3">
    <source>
        <dbReference type="Pfam" id="PF01261"/>
    </source>
</evidence>
<dbReference type="EMBL" id="SOCA01000011">
    <property type="protein sequence ID" value="TDU64304.1"/>
    <property type="molecule type" value="Genomic_DNA"/>
</dbReference>
<accession>A0A4R7RMU2</accession>
<feature type="chain" id="PRO_5020727432" evidence="2">
    <location>
        <begin position="34"/>
        <end position="304"/>
    </location>
</feature>
<dbReference type="Gene3D" id="3.20.20.150">
    <property type="entry name" value="Divalent-metal-dependent TIM barrel enzymes"/>
    <property type="match status" value="1"/>
</dbReference>
<dbReference type="InterPro" id="IPR036237">
    <property type="entry name" value="Xyl_isomerase-like_sf"/>
</dbReference>
<evidence type="ECO:0000313" key="4">
    <source>
        <dbReference type="EMBL" id="TDU64304.1"/>
    </source>
</evidence>
<keyword evidence="5" id="KW-1185">Reference proteome</keyword>
<dbReference type="InterPro" id="IPR050417">
    <property type="entry name" value="Sugar_Epim/Isomerase"/>
</dbReference>
<dbReference type="InterPro" id="IPR006311">
    <property type="entry name" value="TAT_signal"/>
</dbReference>
<protein>
    <submittedName>
        <fullName evidence="4">Hydroxypyruvate isomerase</fullName>
    </submittedName>
</protein>
<dbReference type="GO" id="GO:0016853">
    <property type="term" value="F:isomerase activity"/>
    <property type="evidence" value="ECO:0007669"/>
    <property type="project" value="UniProtKB-KW"/>
</dbReference>
<sequence>MTMTSTQLPRRQFLNRTLGVAAVVALLKDQVWAAEAATTGAGKVKHSVCKWCYKDIPLETLCLAAKEIGLESIELLDPPQFETVKKHGLHCAMVSFPTIQGPAGEKIGSIPHGFNRLEHHDLLVQAYEPLIKASAEAGFKQVICFSGNRDGLDDDQGLTNCAAGLQRLMPLCEKQGVTLVMELLNSKVNHPDYMCDKSAWGVALCEKLGSSPHFKLLYDIYHMQIMEGDVVATIRRDHAHFAHYHTGGVPGRAEIDDTQELNYPAIIRAIQDTGYTGYLGQEFVPKKADKLASLKQAVGICSVS</sequence>
<dbReference type="PANTHER" id="PTHR43489">
    <property type="entry name" value="ISOMERASE"/>
    <property type="match status" value="1"/>
</dbReference>
<keyword evidence="4" id="KW-0670">Pyruvate</keyword>
<comment type="caution">
    <text evidence="4">The sequence shown here is derived from an EMBL/GenBank/DDBJ whole genome shotgun (WGS) entry which is preliminary data.</text>
</comment>
<feature type="domain" description="Xylose isomerase-like TIM barrel" evidence="3">
    <location>
        <begin position="65"/>
        <end position="284"/>
    </location>
</feature>
<evidence type="ECO:0000256" key="1">
    <source>
        <dbReference type="ARBA" id="ARBA00023235"/>
    </source>
</evidence>
<dbReference type="Proteomes" id="UP000295662">
    <property type="component" value="Unassembled WGS sequence"/>
</dbReference>